<gene>
    <name evidence="3" type="ORF">TrRE_jg9696</name>
</gene>
<keyword evidence="2" id="KW-1133">Transmembrane helix</keyword>
<dbReference type="OrthoDB" id="199262at2759"/>
<feature type="transmembrane region" description="Helical" evidence="2">
    <location>
        <begin position="47"/>
        <end position="67"/>
    </location>
</feature>
<feature type="compositionally biased region" description="Acidic residues" evidence="1">
    <location>
        <begin position="1540"/>
        <end position="1550"/>
    </location>
</feature>
<sequence>MDTEAPKSRVLRFLLVPSFLSTATDHELLLPNFEYRVKAENIKPSGLVFLNIFSLKFIFRILLGTIVRGSALFGLHLPGINASIVVSEAGAKKSGESSDVKSADDSEGGKAGGKTGQGQTRLRRSISFPELKREVNVRDILSLHNPLNKFLASTGILRAIFWLLSFLVFSVGGGALNVTLPGGRIVDIVLPVVTLSFKHSLRTGTLLLSVSPFKISSGAGGSEVDAKGMDLTMKWKLGDRGGIAPGDVRVRDADIEAKAFDSRKGVTEGEIALTVVSVETELSCGDGEEKEQRPAVLKRLQVKINAREDEEGVELDVEAMGTPEVELGEEGMEVVESLSITLSLLRLDVSLPLPTSNLSFTISALRGFTQLDMNKDMPKIYFDCMGVGMELGTLPILSISADCEHVIAEIVPQMFMHGGAWVAMLSKYLGLTFTPFDVDVPTATRDGINPLHSMYETMLSRRTDPTLLSAEGNPGSAASPTILQLKLNVSDVTALFPYSTKPPSSSTLPSVPEYLKLRQSPGFTVESVDVSGFSFELEKNLNSGHEEFRLHLTEIAMQTLSPPSPSPYITVAWFGIEQYTSFKHLNIFARRARVNWTAEKTLGIVRAARSITYSVWDMLLAVREQMQRNQPNSFPGTPSYSDPEAYLKAKNMLPLLISGDGNVVKRLCITDIGVNMFFPDGNRVVAEPSLSVKLDSFVSHELPEHFSFNGVVVSLLEEDVLRVSEFRLKHCLDKQAHLTSGRKLMDLRVRHHLCGASLPTAPEDVLREDGFRIDIVDVLVVLPHRIHNYGSVLYPVLMNVGAAGKAFLNQKGNWTPEGKTSFRELFWRPPPLSHDESYSRLLLDAGCDVLETAPKPSVWLNLQNVSLCVADDPMEAWLGCIIPHKDAAAESNEFLDLETKSSAWVHRTSRDKERLQTIIKGNYNLTDALPPSLLMLCVKGCSVDITFPKNDLEATKQTVGNFEGNMLQILESDVQFELATASSVNINALGVELKLRGQPEPLVNMEEASISCSSAVCLPKTLLHHYTSHSALMDGDTVHLLVPTHLPKAYTIVNLHARNVMAGFRTTSLYAMQEVAGVCGKMTERESKWLWWDLIRQVVNVKAKVTVESVELNVLGGKEGGNEDKVKIGMAFVNIEYKEKIAKIEGCDVDVTLQPSNRHVPPLVSLPHFSASVGLSWTSATEYSFFHPFLTSGGEEVTRWQQRKVDFESKGLAVTGSVCLMKGLYDHDGNLKSYPFAHGGGSYSISKRCIETPTITFYFDDTIEQSIRLARFLSTIPPFPKKCLGVNLGIHALVSHTSKVNFDVRVESLEVCFMNGNPVTGTGVVGVRMGLEKEVGISLKLTKWAKQNPLPDPFTTGAIVLPSTSWVLLRFDLFTGVINGRICTKTSGRRGKFLFTIEKVKVRGGGGGGERLGDKSREVRGGGEDFRMRGMMDFASTDDSSSPSPRMGEKRRHQRLSRSSMQAAEGGGDMDSEPEIFLVAVSVKGFKLLSTEDANEALLTLGKHVMKRTLSLVTSKFKPPAALLEYLDMAAGIRHKDGDNLDNGEVESSDDGSSFGGSSFGGSSIGSLDSPRSSRYRGESDISINTFLDRNFEPSSKRRPSSGLDVSMVETSGSKLRSKGQAMKRMLIMEIIEPQIQLIDNRGKGCILFALTRITLQNRCGL</sequence>
<dbReference type="Proteomes" id="UP001165082">
    <property type="component" value="Unassembled WGS sequence"/>
</dbReference>
<evidence type="ECO:0000256" key="1">
    <source>
        <dbReference type="SAM" id="MobiDB-lite"/>
    </source>
</evidence>
<feature type="region of interest" description="Disordered" evidence="1">
    <location>
        <begin position="1593"/>
        <end position="1616"/>
    </location>
</feature>
<proteinExistence type="predicted"/>
<evidence type="ECO:0000313" key="4">
    <source>
        <dbReference type="Proteomes" id="UP001165082"/>
    </source>
</evidence>
<keyword evidence="4" id="KW-1185">Reference proteome</keyword>
<feature type="compositionally biased region" description="Gly residues" evidence="1">
    <location>
        <begin position="1554"/>
        <end position="1564"/>
    </location>
</feature>
<comment type="caution">
    <text evidence="3">The sequence shown here is derived from an EMBL/GenBank/DDBJ whole genome shotgun (WGS) entry which is preliminary data.</text>
</comment>
<protein>
    <submittedName>
        <fullName evidence="3">Uncharacterized protein</fullName>
    </submittedName>
</protein>
<feature type="region of interest" description="Disordered" evidence="1">
    <location>
        <begin position="1538"/>
        <end position="1577"/>
    </location>
</feature>
<dbReference type="EMBL" id="BRXZ01000054">
    <property type="protein sequence ID" value="GMI03944.1"/>
    <property type="molecule type" value="Genomic_DNA"/>
</dbReference>
<name>A0A9W7CFY6_9STRA</name>
<feature type="non-terminal residue" evidence="3">
    <location>
        <position position="1"/>
    </location>
</feature>
<feature type="compositionally biased region" description="Basic and acidic residues" evidence="1">
    <location>
        <begin position="95"/>
        <end position="108"/>
    </location>
</feature>
<reference evidence="3" key="1">
    <citation type="submission" date="2022-07" db="EMBL/GenBank/DDBJ databases">
        <title>Genome analysis of Parmales, a sister group of diatoms, reveals the evolutionary specialization of diatoms from phago-mixotrophs to photoautotrophs.</title>
        <authorList>
            <person name="Ban H."/>
            <person name="Sato S."/>
            <person name="Yoshikawa S."/>
            <person name="Kazumasa Y."/>
            <person name="Nakamura Y."/>
            <person name="Ichinomiya M."/>
            <person name="Saitoh K."/>
            <person name="Sato N."/>
            <person name="Blanc-Mathieu R."/>
            <person name="Endo H."/>
            <person name="Kuwata A."/>
            <person name="Ogata H."/>
        </authorList>
    </citation>
    <scope>NUCLEOTIDE SEQUENCE</scope>
</reference>
<evidence type="ECO:0000313" key="3">
    <source>
        <dbReference type="EMBL" id="GMI03944.1"/>
    </source>
</evidence>
<keyword evidence="2" id="KW-0472">Membrane</keyword>
<keyword evidence="2" id="KW-0812">Transmembrane</keyword>
<accession>A0A9W7CFY6</accession>
<feature type="region of interest" description="Disordered" evidence="1">
    <location>
        <begin position="1433"/>
        <end position="1469"/>
    </location>
</feature>
<evidence type="ECO:0000256" key="2">
    <source>
        <dbReference type="SAM" id="Phobius"/>
    </source>
</evidence>
<organism evidence="3 4">
    <name type="scientific">Triparma retinervis</name>
    <dbReference type="NCBI Taxonomy" id="2557542"/>
    <lineage>
        <taxon>Eukaryota</taxon>
        <taxon>Sar</taxon>
        <taxon>Stramenopiles</taxon>
        <taxon>Ochrophyta</taxon>
        <taxon>Bolidophyceae</taxon>
        <taxon>Parmales</taxon>
        <taxon>Triparmaceae</taxon>
        <taxon>Triparma</taxon>
    </lineage>
</organism>
<feature type="region of interest" description="Disordered" evidence="1">
    <location>
        <begin position="95"/>
        <end position="120"/>
    </location>
</feature>